<feature type="transmembrane region" description="Helical" evidence="14">
    <location>
        <begin position="486"/>
        <end position="508"/>
    </location>
</feature>
<feature type="region of interest" description="Disordered" evidence="13">
    <location>
        <begin position="78"/>
        <end position="121"/>
    </location>
</feature>
<dbReference type="InterPro" id="IPR006153">
    <property type="entry name" value="Cation/H_exchanger_TM"/>
</dbReference>
<comment type="function">
    <text evidence="1">May function as sodium-coupled metabolite transporter across the chloroplast envelope.</text>
</comment>
<dbReference type="GO" id="GO:0006885">
    <property type="term" value="P:regulation of pH"/>
    <property type="evidence" value="ECO:0007669"/>
    <property type="project" value="TreeGrafter"/>
</dbReference>
<evidence type="ECO:0000256" key="13">
    <source>
        <dbReference type="SAM" id="MobiDB-lite"/>
    </source>
</evidence>
<dbReference type="AlphaFoldDB" id="A0A453JUB1"/>
<evidence type="ECO:0000313" key="18">
    <source>
        <dbReference type="EnsemblPlants" id="AET5Gv20195700.1"/>
    </source>
</evidence>
<dbReference type="EnsemblPlants" id="AET5Gv20195700.1">
    <property type="protein sequence ID" value="AET5Gv20195700.1"/>
    <property type="gene ID" value="AET5Gv20195700"/>
</dbReference>
<reference evidence="18" key="5">
    <citation type="journal article" date="2021" name="G3 (Bethesda)">
        <title>Aegilops tauschii genome assembly Aet v5.0 features greater sequence contiguity and improved annotation.</title>
        <authorList>
            <person name="Wang L."/>
            <person name="Zhu T."/>
            <person name="Rodriguez J.C."/>
            <person name="Deal K.R."/>
            <person name="Dubcovsky J."/>
            <person name="McGuire P.E."/>
            <person name="Lux T."/>
            <person name="Spannagl M."/>
            <person name="Mayer K.F.X."/>
            <person name="Baldrich P."/>
            <person name="Meyers B.C."/>
            <person name="Huo N."/>
            <person name="Gu Y.Q."/>
            <person name="Zhou H."/>
            <person name="Devos K.M."/>
            <person name="Bennetzen J.L."/>
            <person name="Unver T."/>
            <person name="Budak H."/>
            <person name="Gulick P.J."/>
            <person name="Galiba G."/>
            <person name="Kalapos B."/>
            <person name="Nelson D.R."/>
            <person name="Li P."/>
            <person name="You F.M."/>
            <person name="Luo M.C."/>
            <person name="Dvorak J."/>
        </authorList>
    </citation>
    <scope>NUCLEOTIDE SEQUENCE [LARGE SCALE GENOMIC DNA]</scope>
    <source>
        <strain evidence="18">cv. AL8/78</strain>
    </source>
</reference>
<dbReference type="Pfam" id="PF00999">
    <property type="entry name" value="Na_H_Exchanger"/>
    <property type="match status" value="1"/>
</dbReference>
<dbReference type="STRING" id="200361.A0A453JUB1"/>
<dbReference type="InterPro" id="IPR057290">
    <property type="entry name" value="CHX17_C"/>
</dbReference>
<evidence type="ECO:0000256" key="10">
    <source>
        <dbReference type="ARBA" id="ARBA00023065"/>
    </source>
</evidence>
<feature type="transmembrane region" description="Helical" evidence="14">
    <location>
        <begin position="243"/>
        <end position="262"/>
    </location>
</feature>
<evidence type="ECO:0000256" key="1">
    <source>
        <dbReference type="ARBA" id="ARBA00003198"/>
    </source>
</evidence>
<evidence type="ECO:0000256" key="5">
    <source>
        <dbReference type="ARBA" id="ARBA00022538"/>
    </source>
</evidence>
<sequence length="872" mass="93278">LLRERDPNKLSDRCTTFPAKALPLHTIPRLGLAPSCMQASNAMEENSPFRTCLASFALCSTSAGHRCRWRGRSLSTEASTASSTAPAAPPPPASSPATTPSSSTSPSSSTTSASSSSSPTPCTPCSAVLASRWSSPRSSYAGTLLGPSILGHYLPHIGEVFATPEGWVQINTVGGYAFTLHIFTIGVKTDLGMIVKSGKKAIAIAVLGTAAPHLAMYVTALALSDRIPKQWTDTFLLTNLNSWWSLSAFIVVCCTLDDLHLLSSKLGRLAMSAALIGDFANTFAIAGVTSYLLQASPEEKLQRIGFASSLSFTVFIALMGLVARPVILRLIRDVPEGGILSESRLVAVLLISITCSFAGELLGLHATYGPFMLGLMLPGGAPLGVTLAERLDRLVAGVLTPLLIAQGGMRMNVHMITDASTCGLLEVFLVVGIVAKFVACMVPCLYCQIPVRESVAVGLMMNFKGITEVVYASAFMDSKVLDDQAYAAFMINVLVVGAATGAAVKYMYHPEEKYVANQRRTVESKKVGEELRVLACVHSQVDVAPVVALLDAASPTPTTPVSVYLLHLLPLAGLTSSVLRSFKHSDRHCVPTGSKATESERVVNAFQFFVDQRQQGSSSLLPYVCIAPYATMHNDVCTVALEKRAMLIIVPFHKRLAIDGSVEPTSPNAGAIQDTNINILNYAPCSVAILVDRGSLSGVASTASIDTIDGLFPHRVAMYFLGGPDDREAMALAAYMAEDAPIGLTVFRFLLPIEWQQRLDPEEDELDDEATQEFVDRWVDDNRVMYSQHTVGGSHEMVDVIRNTSVAFDLLVVGRRAESVESPLTAGISDWSEHLELGVLGDLLTSADFGSRLSTLVVQQQTMAAAGELYPV</sequence>
<comment type="similarity">
    <text evidence="12">Belongs to the monovalent cation:proton antiporter 2 (CPA2) transporter (TC 2.A.37) family. CHX (TC 2.A.37.4) subfamily.</text>
</comment>
<reference evidence="18" key="3">
    <citation type="journal article" date="2017" name="Nature">
        <title>Genome sequence of the progenitor of the wheat D genome Aegilops tauschii.</title>
        <authorList>
            <person name="Luo M.C."/>
            <person name="Gu Y.Q."/>
            <person name="Puiu D."/>
            <person name="Wang H."/>
            <person name="Twardziok S.O."/>
            <person name="Deal K.R."/>
            <person name="Huo N."/>
            <person name="Zhu T."/>
            <person name="Wang L."/>
            <person name="Wang Y."/>
            <person name="McGuire P.E."/>
            <person name="Liu S."/>
            <person name="Long H."/>
            <person name="Ramasamy R.K."/>
            <person name="Rodriguez J.C."/>
            <person name="Van S.L."/>
            <person name="Yuan L."/>
            <person name="Wang Z."/>
            <person name="Xia Z."/>
            <person name="Xiao L."/>
            <person name="Anderson O.D."/>
            <person name="Ouyang S."/>
            <person name="Liang Y."/>
            <person name="Zimin A.V."/>
            <person name="Pertea G."/>
            <person name="Qi P."/>
            <person name="Bennetzen J.L."/>
            <person name="Dai X."/>
            <person name="Dawson M.W."/>
            <person name="Muller H.G."/>
            <person name="Kugler K."/>
            <person name="Rivarola-Duarte L."/>
            <person name="Spannagl M."/>
            <person name="Mayer K.F.X."/>
            <person name="Lu F.H."/>
            <person name="Bevan M.W."/>
            <person name="Leroy P."/>
            <person name="Li P."/>
            <person name="You F.M."/>
            <person name="Sun Q."/>
            <person name="Liu Z."/>
            <person name="Lyons E."/>
            <person name="Wicker T."/>
            <person name="Salzberg S.L."/>
            <person name="Devos K.M."/>
            <person name="Dvorak J."/>
        </authorList>
    </citation>
    <scope>NUCLEOTIDE SEQUENCE [LARGE SCALE GENOMIC DNA]</scope>
    <source>
        <strain evidence="18">cv. AL8/78</strain>
    </source>
</reference>
<feature type="domain" description="Cation/H(+) antiporter central" evidence="16">
    <location>
        <begin position="563"/>
        <end position="700"/>
    </location>
</feature>
<keyword evidence="11 14" id="KW-0472">Membrane</keyword>
<name>A0A453JUB1_AEGTS</name>
<dbReference type="InterPro" id="IPR050794">
    <property type="entry name" value="CPA2_transporter"/>
</dbReference>
<dbReference type="Pfam" id="PF23256">
    <property type="entry name" value="CHX17_2nd"/>
    <property type="match status" value="1"/>
</dbReference>
<evidence type="ECO:0000259" key="16">
    <source>
        <dbReference type="Pfam" id="PF23256"/>
    </source>
</evidence>
<evidence type="ECO:0000256" key="9">
    <source>
        <dbReference type="ARBA" id="ARBA00022989"/>
    </source>
</evidence>
<reference evidence="19" key="2">
    <citation type="journal article" date="2017" name="Nat. Plants">
        <title>The Aegilops tauschii genome reveals multiple impacts of transposons.</title>
        <authorList>
            <person name="Zhao G."/>
            <person name="Zou C."/>
            <person name="Li K."/>
            <person name="Wang K."/>
            <person name="Li T."/>
            <person name="Gao L."/>
            <person name="Zhang X."/>
            <person name="Wang H."/>
            <person name="Yang Z."/>
            <person name="Liu X."/>
            <person name="Jiang W."/>
            <person name="Mao L."/>
            <person name="Kong X."/>
            <person name="Jiao Y."/>
            <person name="Jia J."/>
        </authorList>
    </citation>
    <scope>NUCLEOTIDE SEQUENCE [LARGE SCALE GENOMIC DNA]</scope>
    <source>
        <strain evidence="19">cv. AL8/78</strain>
    </source>
</reference>
<dbReference type="GO" id="GO:0006813">
    <property type="term" value="P:potassium ion transport"/>
    <property type="evidence" value="ECO:0007669"/>
    <property type="project" value="UniProtKB-KW"/>
</dbReference>
<dbReference type="GO" id="GO:0009941">
    <property type="term" value="C:chloroplast envelope"/>
    <property type="evidence" value="ECO:0007669"/>
    <property type="project" value="UniProtKB-SubCell"/>
</dbReference>
<evidence type="ECO:0000259" key="17">
    <source>
        <dbReference type="Pfam" id="PF23259"/>
    </source>
</evidence>
<feature type="domain" description="Cation/H+ exchanger transmembrane" evidence="15">
    <location>
        <begin position="141"/>
        <end position="498"/>
    </location>
</feature>
<dbReference type="GO" id="GO:0015297">
    <property type="term" value="F:antiporter activity"/>
    <property type="evidence" value="ECO:0007669"/>
    <property type="project" value="InterPro"/>
</dbReference>
<evidence type="ECO:0000259" key="15">
    <source>
        <dbReference type="Pfam" id="PF00999"/>
    </source>
</evidence>
<evidence type="ECO:0000256" key="7">
    <source>
        <dbReference type="ARBA" id="ARBA00022946"/>
    </source>
</evidence>
<keyword evidence="19" id="KW-1185">Reference proteome</keyword>
<dbReference type="InterPro" id="IPR038770">
    <property type="entry name" value="Na+/solute_symporter_sf"/>
</dbReference>
<feature type="transmembrane region" description="Helical" evidence="14">
    <location>
        <begin position="269"/>
        <end position="292"/>
    </location>
</feature>
<evidence type="ECO:0000256" key="2">
    <source>
        <dbReference type="ARBA" id="ARBA00004119"/>
    </source>
</evidence>
<keyword evidence="5" id="KW-0633">Potassium transport</keyword>
<feature type="transmembrane region" description="Helical" evidence="14">
    <location>
        <begin position="304"/>
        <end position="323"/>
    </location>
</feature>
<evidence type="ECO:0000256" key="11">
    <source>
        <dbReference type="ARBA" id="ARBA00023136"/>
    </source>
</evidence>
<evidence type="ECO:0000256" key="14">
    <source>
        <dbReference type="SAM" id="Phobius"/>
    </source>
</evidence>
<dbReference type="InterPro" id="IPR057291">
    <property type="entry name" value="CHX17_2nd"/>
</dbReference>
<feature type="transmembrane region" description="Helical" evidence="14">
    <location>
        <begin position="454"/>
        <end position="474"/>
    </location>
</feature>
<dbReference type="Pfam" id="PF23259">
    <property type="entry name" value="CHX17_C"/>
    <property type="match status" value="1"/>
</dbReference>
<proteinExistence type="inferred from homology"/>
<feature type="transmembrane region" description="Helical" evidence="14">
    <location>
        <begin position="201"/>
        <end position="223"/>
    </location>
</feature>
<evidence type="ECO:0000256" key="4">
    <source>
        <dbReference type="ARBA" id="ARBA00022448"/>
    </source>
</evidence>
<comment type="subcellular location">
    <subcellularLocation>
        <location evidence="3">Membrane</location>
        <topology evidence="3">Multi-pass membrane protein</topology>
    </subcellularLocation>
    <subcellularLocation>
        <location evidence="2">Plastid</location>
        <location evidence="2">Chloroplast envelope</location>
    </subcellularLocation>
</comment>
<feature type="transmembrane region" description="Helical" evidence="14">
    <location>
        <begin position="425"/>
        <end position="447"/>
    </location>
</feature>
<accession>A0A453JUB1</accession>
<dbReference type="GO" id="GO:0016020">
    <property type="term" value="C:membrane"/>
    <property type="evidence" value="ECO:0007669"/>
    <property type="project" value="UniProtKB-SubCell"/>
</dbReference>
<protein>
    <submittedName>
        <fullName evidence="18">Uncharacterized protein</fullName>
    </submittedName>
</protein>
<feature type="domain" description="Cation/H(+) antiporter C-terminal" evidence="17">
    <location>
        <begin position="716"/>
        <end position="862"/>
    </location>
</feature>
<dbReference type="GO" id="GO:1902600">
    <property type="term" value="P:proton transmembrane transport"/>
    <property type="evidence" value="ECO:0007669"/>
    <property type="project" value="InterPro"/>
</dbReference>
<dbReference type="PANTHER" id="PTHR32468">
    <property type="entry name" value="CATION/H + ANTIPORTER"/>
    <property type="match status" value="1"/>
</dbReference>
<dbReference type="GO" id="GO:0012505">
    <property type="term" value="C:endomembrane system"/>
    <property type="evidence" value="ECO:0007669"/>
    <property type="project" value="TreeGrafter"/>
</dbReference>
<dbReference type="Gramene" id="AET5Gv20195700.1">
    <property type="protein sequence ID" value="AET5Gv20195700.1"/>
    <property type="gene ID" value="AET5Gv20195700"/>
</dbReference>
<reference evidence="18" key="4">
    <citation type="submission" date="2019-03" db="UniProtKB">
        <authorList>
            <consortium name="EnsemblPlants"/>
        </authorList>
    </citation>
    <scope>IDENTIFICATION</scope>
</reference>
<keyword evidence="7" id="KW-0809">Transit peptide</keyword>
<keyword evidence="4" id="KW-0813">Transport</keyword>
<keyword evidence="8" id="KW-0630">Potassium</keyword>
<keyword evidence="6 14" id="KW-0812">Transmembrane</keyword>
<feature type="transmembrane region" description="Helical" evidence="14">
    <location>
        <begin position="344"/>
        <end position="362"/>
    </location>
</feature>
<evidence type="ECO:0000256" key="12">
    <source>
        <dbReference type="ARBA" id="ARBA00038341"/>
    </source>
</evidence>
<keyword evidence="10" id="KW-0406">Ion transport</keyword>
<evidence type="ECO:0000256" key="6">
    <source>
        <dbReference type="ARBA" id="ARBA00022692"/>
    </source>
</evidence>
<dbReference type="Gene3D" id="1.20.1530.20">
    <property type="match status" value="1"/>
</dbReference>
<evidence type="ECO:0000256" key="8">
    <source>
        <dbReference type="ARBA" id="ARBA00022958"/>
    </source>
</evidence>
<organism evidence="18 19">
    <name type="scientific">Aegilops tauschii subsp. strangulata</name>
    <name type="common">Goatgrass</name>
    <dbReference type="NCBI Taxonomy" id="200361"/>
    <lineage>
        <taxon>Eukaryota</taxon>
        <taxon>Viridiplantae</taxon>
        <taxon>Streptophyta</taxon>
        <taxon>Embryophyta</taxon>
        <taxon>Tracheophyta</taxon>
        <taxon>Spermatophyta</taxon>
        <taxon>Magnoliopsida</taxon>
        <taxon>Liliopsida</taxon>
        <taxon>Poales</taxon>
        <taxon>Poaceae</taxon>
        <taxon>BOP clade</taxon>
        <taxon>Pooideae</taxon>
        <taxon>Triticodae</taxon>
        <taxon>Triticeae</taxon>
        <taxon>Triticinae</taxon>
        <taxon>Aegilops</taxon>
    </lineage>
</organism>
<evidence type="ECO:0000313" key="19">
    <source>
        <dbReference type="Proteomes" id="UP000015105"/>
    </source>
</evidence>
<keyword evidence="9 14" id="KW-1133">Transmembrane helix</keyword>
<evidence type="ECO:0000256" key="3">
    <source>
        <dbReference type="ARBA" id="ARBA00004141"/>
    </source>
</evidence>
<feature type="compositionally biased region" description="Low complexity" evidence="13">
    <location>
        <begin position="95"/>
        <end position="121"/>
    </location>
</feature>
<dbReference type="PANTHER" id="PTHR32468:SF102">
    <property type="entry name" value="OS08G0117800 PROTEIN"/>
    <property type="match status" value="1"/>
</dbReference>
<reference evidence="19" key="1">
    <citation type="journal article" date="2014" name="Science">
        <title>Ancient hybridizations among the ancestral genomes of bread wheat.</title>
        <authorList>
            <consortium name="International Wheat Genome Sequencing Consortium,"/>
            <person name="Marcussen T."/>
            <person name="Sandve S.R."/>
            <person name="Heier L."/>
            <person name="Spannagl M."/>
            <person name="Pfeifer M."/>
            <person name="Jakobsen K.S."/>
            <person name="Wulff B.B."/>
            <person name="Steuernagel B."/>
            <person name="Mayer K.F."/>
            <person name="Olsen O.A."/>
        </authorList>
    </citation>
    <scope>NUCLEOTIDE SEQUENCE [LARGE SCALE GENOMIC DNA]</scope>
    <source>
        <strain evidence="19">cv. AL8/78</strain>
    </source>
</reference>
<dbReference type="Proteomes" id="UP000015105">
    <property type="component" value="Chromosome 5D"/>
</dbReference>